<dbReference type="InterPro" id="IPR003018">
    <property type="entry name" value="GAF"/>
</dbReference>
<dbReference type="Proteomes" id="UP000637423">
    <property type="component" value="Unassembled WGS sequence"/>
</dbReference>
<keyword evidence="5" id="KW-1185">Reference proteome</keyword>
<dbReference type="Pfam" id="PF01590">
    <property type="entry name" value="GAF"/>
    <property type="match status" value="1"/>
</dbReference>
<evidence type="ECO:0000259" key="2">
    <source>
        <dbReference type="PROSITE" id="PS50011"/>
    </source>
</evidence>
<keyword evidence="4" id="KW-0808">Transferase</keyword>
<comment type="caution">
    <text evidence="4">The sequence shown here is derived from an EMBL/GenBank/DDBJ whole genome shotgun (WGS) entry which is preliminary data.</text>
</comment>
<dbReference type="InterPro" id="IPR041664">
    <property type="entry name" value="AAA_16"/>
</dbReference>
<evidence type="ECO:0000256" key="1">
    <source>
        <dbReference type="ARBA" id="ARBA00004167"/>
    </source>
</evidence>
<feature type="domain" description="Protein kinase" evidence="2">
    <location>
        <begin position="42"/>
        <end position="314"/>
    </location>
</feature>
<dbReference type="PANTHER" id="PTHR43642:SF1">
    <property type="entry name" value="HYBRID SIGNAL TRANSDUCTION HISTIDINE KINASE G"/>
    <property type="match status" value="1"/>
</dbReference>
<feature type="domain" description="GGDEF" evidence="3">
    <location>
        <begin position="1607"/>
        <end position="1743"/>
    </location>
</feature>
<dbReference type="CDD" id="cd01949">
    <property type="entry name" value="GGDEF"/>
    <property type="match status" value="1"/>
</dbReference>
<dbReference type="SUPFAM" id="SSF55781">
    <property type="entry name" value="GAF domain-like"/>
    <property type="match status" value="1"/>
</dbReference>
<dbReference type="GO" id="GO:0016020">
    <property type="term" value="C:membrane"/>
    <property type="evidence" value="ECO:0007669"/>
    <property type="project" value="UniProtKB-SubCell"/>
</dbReference>
<organism evidence="4 5">
    <name type="scientific">Undibacterium terreum</name>
    <dbReference type="NCBI Taxonomy" id="1224302"/>
    <lineage>
        <taxon>Bacteria</taxon>
        <taxon>Pseudomonadati</taxon>
        <taxon>Pseudomonadota</taxon>
        <taxon>Betaproteobacteria</taxon>
        <taxon>Burkholderiales</taxon>
        <taxon>Oxalobacteraceae</taxon>
        <taxon>Undibacterium</taxon>
    </lineage>
</organism>
<dbReference type="InterPro" id="IPR027417">
    <property type="entry name" value="P-loop_NTPase"/>
</dbReference>
<reference evidence="4" key="1">
    <citation type="journal article" date="2014" name="Int. J. Syst. Evol. Microbiol.">
        <title>Complete genome sequence of Corynebacterium casei LMG S-19264T (=DSM 44701T), isolated from a smear-ripened cheese.</title>
        <authorList>
            <consortium name="US DOE Joint Genome Institute (JGI-PGF)"/>
            <person name="Walter F."/>
            <person name="Albersmeier A."/>
            <person name="Kalinowski J."/>
            <person name="Ruckert C."/>
        </authorList>
    </citation>
    <scope>NUCLEOTIDE SEQUENCE</scope>
    <source>
        <strain evidence="4">CGMCC 1.10998</strain>
    </source>
</reference>
<protein>
    <submittedName>
        <fullName evidence="4">Serine/threonine protein kinase</fullName>
    </submittedName>
</protein>
<dbReference type="SMART" id="SM00267">
    <property type="entry name" value="GGDEF"/>
    <property type="match status" value="1"/>
</dbReference>
<dbReference type="InterPro" id="IPR000719">
    <property type="entry name" value="Prot_kinase_dom"/>
</dbReference>
<gene>
    <name evidence="4" type="ORF">GCM10011396_42480</name>
</gene>
<dbReference type="CDD" id="cd14014">
    <property type="entry name" value="STKc_PknB_like"/>
    <property type="match status" value="1"/>
</dbReference>
<dbReference type="Gene3D" id="1.10.510.10">
    <property type="entry name" value="Transferase(Phosphotransferase) domain 1"/>
    <property type="match status" value="1"/>
</dbReference>
<dbReference type="SUPFAM" id="SSF52540">
    <property type="entry name" value="P-loop containing nucleoside triphosphate hydrolases"/>
    <property type="match status" value="1"/>
</dbReference>
<dbReference type="SUPFAM" id="SSF55073">
    <property type="entry name" value="Nucleotide cyclase"/>
    <property type="match status" value="1"/>
</dbReference>
<dbReference type="Gene3D" id="3.40.50.300">
    <property type="entry name" value="P-loop containing nucleotide triphosphate hydrolases"/>
    <property type="match status" value="1"/>
</dbReference>
<accession>A0A916UVL3</accession>
<evidence type="ECO:0000313" key="5">
    <source>
        <dbReference type="Proteomes" id="UP000637423"/>
    </source>
</evidence>
<dbReference type="InterPro" id="IPR029787">
    <property type="entry name" value="Nucleotide_cyclase"/>
</dbReference>
<dbReference type="PANTHER" id="PTHR43642">
    <property type="entry name" value="HYBRID SIGNAL TRANSDUCTION HISTIDINE KINASE G"/>
    <property type="match status" value="1"/>
</dbReference>
<dbReference type="GO" id="GO:0004674">
    <property type="term" value="F:protein serine/threonine kinase activity"/>
    <property type="evidence" value="ECO:0007669"/>
    <property type="project" value="UniProtKB-KW"/>
</dbReference>
<dbReference type="NCBIfam" id="TIGR00254">
    <property type="entry name" value="GGDEF"/>
    <property type="match status" value="1"/>
</dbReference>
<dbReference type="EMBL" id="BMED01000005">
    <property type="protein sequence ID" value="GGC90732.1"/>
    <property type="molecule type" value="Genomic_DNA"/>
</dbReference>
<dbReference type="InterPro" id="IPR053159">
    <property type="entry name" value="Hybrid_Histidine_Kinase"/>
</dbReference>
<dbReference type="InterPro" id="IPR029016">
    <property type="entry name" value="GAF-like_dom_sf"/>
</dbReference>
<dbReference type="FunFam" id="3.30.70.270:FF:000001">
    <property type="entry name" value="Diguanylate cyclase domain protein"/>
    <property type="match status" value="1"/>
</dbReference>
<dbReference type="Pfam" id="PF00069">
    <property type="entry name" value="Pkinase"/>
    <property type="match status" value="1"/>
</dbReference>
<evidence type="ECO:0000313" key="4">
    <source>
        <dbReference type="EMBL" id="GGC90732.1"/>
    </source>
</evidence>
<dbReference type="InterPro" id="IPR011990">
    <property type="entry name" value="TPR-like_helical_dom_sf"/>
</dbReference>
<dbReference type="InterPro" id="IPR000160">
    <property type="entry name" value="GGDEF_dom"/>
</dbReference>
<dbReference type="Pfam" id="PF13191">
    <property type="entry name" value="AAA_16"/>
    <property type="match status" value="1"/>
</dbReference>
<dbReference type="SMART" id="SM00065">
    <property type="entry name" value="GAF"/>
    <property type="match status" value="1"/>
</dbReference>
<keyword evidence="4" id="KW-0723">Serine/threonine-protein kinase</keyword>
<dbReference type="SUPFAM" id="SSF48452">
    <property type="entry name" value="TPR-like"/>
    <property type="match status" value="1"/>
</dbReference>
<dbReference type="PROSITE" id="PS50887">
    <property type="entry name" value="GGDEF"/>
    <property type="match status" value="1"/>
</dbReference>
<dbReference type="SUPFAM" id="SSF56112">
    <property type="entry name" value="Protein kinase-like (PK-like)"/>
    <property type="match status" value="1"/>
</dbReference>
<name>A0A916UVL3_9BURK</name>
<dbReference type="Pfam" id="PF00990">
    <property type="entry name" value="GGDEF"/>
    <property type="match status" value="1"/>
</dbReference>
<keyword evidence="4" id="KW-0418">Kinase</keyword>
<dbReference type="InterPro" id="IPR011009">
    <property type="entry name" value="Kinase-like_dom_sf"/>
</dbReference>
<proteinExistence type="predicted"/>
<dbReference type="PROSITE" id="PS50011">
    <property type="entry name" value="PROTEIN_KINASE_DOM"/>
    <property type="match status" value="1"/>
</dbReference>
<sequence>MLHEVLGAYLRLQTVRKDGLAALVLQSGNRKKVTALYESYEYDIVERLHVSDRSLVYRALSAQGKFPVIVKIPSKDFPSFQEVAQFKREYAIARRCEHEGIVRPIALRQVVGRWTMMQEDIGGQSLQQLLREYRASKQELETQTAIPLADFFDIALQLCDALEVVHANHIIHKDINPSNLIWNSGKRLLQLIDFGIASELGQETTGISHPNTLEGTLRYMAPEQTGRMNRIVDYRADYYAVGATFYELLAGQPPFAVTDAMELVHCHIARAPDWTLLSLKNLPGPLLQIVQRLLEKNAEQRYQSIQGLKKDLELCRAIAQQPVQQPAHFTGLTDHSGKFLIPQKLYGREGEVEVLLAAFERISDGPAEMLLVGGYSGIGKSALINEVHKPIVARRGCFVSGKFDQYRRDIPYASLIQAFQELIRQLLSEPEAQLQSWAAKLHNAMGANLGVMAELIPELALIVGSIEPVAELPPVESQNRLSRSFLQFVGVFSAKDHPLVIFLDDLQWADAPTLRIIEQFMRDASACHLLFIGAYRDNEVSPAHPLMSLCDTLHTHGAPLHTLMLAPLTEHNVAQLNADALRVSMAECAPLTRLCYQKTRGNPFFLNQFLQTIHEAGHLTYRFDQNCWQWDMQSLERTDYTHNVVELMLEKIRRLPLLTQHIVQLAASLGNRFELETLAVISERTSYQAQQDLWPALKAGLIHPLDHSYKYLEEEEPTTQIAYRFLHDRVQQAAYAVVDEDARRQNHLCIGRLLLRHATSRTLEDQLFAVVEQLNAGRDLIQDGDERLQLAALNHRAGGKASGAAAFQAALRYMRTGVSLLPDSAPLQHIELYLNLQLGVAESAYLCGEFAAAEAIYPLALAHCITELQKVRCLTIQAHQYQLQGRLLDAISILRKGLALLQIDIPGDDAVLQANIPALFADTDKLCAGRSIGELLIAEEMSDPVSVAAMRMMQGLWMASYYAGQQNLSMTMILSMTRLSLQKGNSDFTSVGYVGFAFSLAIHTRNDERSYQFGAMSLDLAKRRTNLQARSLTCLMFAALVNHWSRSLRSCDVLYEDALNWALESGDFVQVGVVAAVRATDRLIMGQYLPDLLQSAERDLVLMRANGQMDMVDCSIAGAVQAAKCLMGLTPDHASYDDDSFSEQDFLASYGHSRLFRAYFLQGKIRNAYLFDSADAEALAEQLEVVTQLMRGQAKVAEATFYAALICIRALRRAPQRTDATALLTRISAMEKNLAAWAVLGPDNVSAKHLLMQAECARYREHMQDAIAYYQQAIDSARDTGYINIQALANELCGEFWLEQGQQRIAEIFLQDALTHYRQWGAEGKATQLAARYDFLKELASGRAGTRVRHTTAAVAAGHTMLKSTVGKASITTVTNATSVNATLDLASIVKASHALSNEIGLRNVLQRLIAIVRENSGAQVARLLLLHDDIWRMEADISGDTLSVLQARHIRLDADSDSLFPLSLLRYVIRSGAEVIEDRIAVSPRFALDAYVQAHQPKSVMCLPIKQGGRVSGMLYLENNLAEASFTAERVEFLRILGGQAMISISHARLHDSLEQRVAERTAQLEEANHKLATLSATDGLTGLANRRRFDEALASEWSRATRTQQPLAVIMIDVDHFKKYNDCYGHQAGDECLKTVARVLQEGTRRISDLAARYGGEEFSIVLPNTEADVAHNIAESMRYAIEALNMRHEQSPLGRVTVSIGVALKSTGYSGDAEGLVRAADEALYQAKDQGRNCVVLTAG</sequence>
<comment type="subcellular location">
    <subcellularLocation>
        <location evidence="1">Membrane</location>
        <topology evidence="1">Single-pass membrane protein</topology>
    </subcellularLocation>
</comment>
<dbReference type="Gene3D" id="3.30.70.270">
    <property type="match status" value="1"/>
</dbReference>
<dbReference type="Gene3D" id="3.30.450.40">
    <property type="match status" value="1"/>
</dbReference>
<dbReference type="InterPro" id="IPR043128">
    <property type="entry name" value="Rev_trsase/Diguanyl_cyclase"/>
</dbReference>
<dbReference type="GO" id="GO:0005524">
    <property type="term" value="F:ATP binding"/>
    <property type="evidence" value="ECO:0007669"/>
    <property type="project" value="InterPro"/>
</dbReference>
<reference evidence="4" key="2">
    <citation type="submission" date="2020-09" db="EMBL/GenBank/DDBJ databases">
        <authorList>
            <person name="Sun Q."/>
            <person name="Zhou Y."/>
        </authorList>
    </citation>
    <scope>NUCLEOTIDE SEQUENCE</scope>
    <source>
        <strain evidence="4">CGMCC 1.10998</strain>
    </source>
</reference>
<evidence type="ECO:0000259" key="3">
    <source>
        <dbReference type="PROSITE" id="PS50887"/>
    </source>
</evidence>